<evidence type="ECO:0000256" key="1">
    <source>
        <dbReference type="ARBA" id="ARBA00009183"/>
    </source>
</evidence>
<evidence type="ECO:0000256" key="3">
    <source>
        <dbReference type="ARBA" id="ARBA00022827"/>
    </source>
</evidence>
<dbReference type="VEuPathDB" id="FungiDB:UMAG_11424"/>
<organism evidence="7 8">
    <name type="scientific">Mycosarcoma maydis</name>
    <name type="common">Corn smut fungus</name>
    <name type="synonym">Ustilago maydis</name>
    <dbReference type="NCBI Taxonomy" id="5270"/>
    <lineage>
        <taxon>Eukaryota</taxon>
        <taxon>Fungi</taxon>
        <taxon>Dikarya</taxon>
        <taxon>Basidiomycota</taxon>
        <taxon>Ustilaginomycotina</taxon>
        <taxon>Ustilaginomycetes</taxon>
        <taxon>Ustilaginales</taxon>
        <taxon>Ustilaginaceae</taxon>
        <taxon>Mycosarcoma</taxon>
    </lineage>
</organism>
<gene>
    <name evidence="7" type="ORF">UMAG_11424</name>
</gene>
<keyword evidence="3" id="KW-0274">FAD</keyword>
<dbReference type="eggNOG" id="KOG1399">
    <property type="taxonomic scope" value="Eukaryota"/>
</dbReference>
<dbReference type="AlphaFoldDB" id="A0A0D1CZU8"/>
<dbReference type="FunCoup" id="A0A0D1CZU8">
    <property type="interactions" value="22"/>
</dbReference>
<accession>A0A0D1CZU8</accession>
<feature type="region of interest" description="Disordered" evidence="6">
    <location>
        <begin position="444"/>
        <end position="478"/>
    </location>
</feature>
<dbReference type="GeneID" id="23567309"/>
<dbReference type="GO" id="GO:0050661">
    <property type="term" value="F:NADP binding"/>
    <property type="evidence" value="ECO:0007669"/>
    <property type="project" value="InterPro"/>
</dbReference>
<feature type="compositionally biased region" description="Polar residues" evidence="6">
    <location>
        <begin position="502"/>
        <end position="513"/>
    </location>
</feature>
<dbReference type="GO" id="GO:0004499">
    <property type="term" value="F:N,N-dimethylaniline monooxygenase activity"/>
    <property type="evidence" value="ECO:0007669"/>
    <property type="project" value="InterPro"/>
</dbReference>
<dbReference type="InterPro" id="IPR020946">
    <property type="entry name" value="Flavin_mOase-like"/>
</dbReference>
<evidence type="ECO:0000256" key="5">
    <source>
        <dbReference type="ARBA" id="ARBA00023002"/>
    </source>
</evidence>
<dbReference type="Gene3D" id="3.50.50.60">
    <property type="entry name" value="FAD/NAD(P)-binding domain"/>
    <property type="match status" value="2"/>
</dbReference>
<reference evidence="7 8" key="1">
    <citation type="journal article" date="2006" name="Nature">
        <title>Insights from the genome of the biotrophic fungal plant pathogen Ustilago maydis.</title>
        <authorList>
            <person name="Kamper J."/>
            <person name="Kahmann R."/>
            <person name="Bolker M."/>
            <person name="Ma L.J."/>
            <person name="Brefort T."/>
            <person name="Saville B.J."/>
            <person name="Banuett F."/>
            <person name="Kronstad J.W."/>
            <person name="Gold S.E."/>
            <person name="Muller O."/>
            <person name="Perlin M.H."/>
            <person name="Wosten H.A."/>
            <person name="de Vries R."/>
            <person name="Ruiz-Herrera J."/>
            <person name="Reynaga-Pena C.G."/>
            <person name="Snetselaar K."/>
            <person name="McCann M."/>
            <person name="Perez-Martin J."/>
            <person name="Feldbrugge M."/>
            <person name="Basse C.W."/>
            <person name="Steinberg G."/>
            <person name="Ibeas J.I."/>
            <person name="Holloman W."/>
            <person name="Guzman P."/>
            <person name="Farman M."/>
            <person name="Stajich J.E."/>
            <person name="Sentandreu R."/>
            <person name="Gonzalez-Prieto J.M."/>
            <person name="Kennell J.C."/>
            <person name="Molina L."/>
            <person name="Schirawski J."/>
            <person name="Mendoza-Mendoza A."/>
            <person name="Greilinger D."/>
            <person name="Munch K."/>
            <person name="Rossel N."/>
            <person name="Scherer M."/>
            <person name="Vranes M."/>
            <person name="Ladendorf O."/>
            <person name="Vincon V."/>
            <person name="Fuchs U."/>
            <person name="Sandrock B."/>
            <person name="Meng S."/>
            <person name="Ho E.C."/>
            <person name="Cahill M.J."/>
            <person name="Boyce K.J."/>
            <person name="Klose J."/>
            <person name="Klosterman S.J."/>
            <person name="Deelstra H.J."/>
            <person name="Ortiz-Castellanos L."/>
            <person name="Li W."/>
            <person name="Sanchez-Alonso P."/>
            <person name="Schreier P.H."/>
            <person name="Hauser-Hahn I."/>
            <person name="Vaupel M."/>
            <person name="Koopmann E."/>
            <person name="Friedrich G."/>
            <person name="Voss H."/>
            <person name="Schluter T."/>
            <person name="Margolis J."/>
            <person name="Platt D."/>
            <person name="Swimmer C."/>
            <person name="Gnirke A."/>
            <person name="Chen F."/>
            <person name="Vysotskaia V."/>
            <person name="Mannhaupt G."/>
            <person name="Guldener U."/>
            <person name="Munsterkotter M."/>
            <person name="Haase D."/>
            <person name="Oesterheld M."/>
            <person name="Mewes H.W."/>
            <person name="Mauceli E.W."/>
            <person name="DeCaprio D."/>
            <person name="Wade C.M."/>
            <person name="Butler J."/>
            <person name="Young S."/>
            <person name="Jaffe D.B."/>
            <person name="Calvo S."/>
            <person name="Nusbaum C."/>
            <person name="Galagan J."/>
            <person name="Birren B.W."/>
        </authorList>
    </citation>
    <scope>NUCLEOTIDE SEQUENCE [LARGE SCALE GENOMIC DNA]</scope>
    <source>
        <strain evidence="8">DSM 14603 / FGSC 9021 / UM521</strain>
    </source>
</reference>
<protein>
    <submittedName>
        <fullName evidence="7">Uncharacterized protein</fullName>
    </submittedName>
</protein>
<keyword evidence="5" id="KW-0560">Oxidoreductase</keyword>
<comment type="similarity">
    <text evidence="1">Belongs to the FMO family.</text>
</comment>
<dbReference type="eggNOG" id="KOG3076">
    <property type="taxonomic scope" value="Eukaryota"/>
</dbReference>
<keyword evidence="8" id="KW-1185">Reference proteome</keyword>
<evidence type="ECO:0000256" key="4">
    <source>
        <dbReference type="ARBA" id="ARBA00022857"/>
    </source>
</evidence>
<dbReference type="PRINTS" id="PR00370">
    <property type="entry name" value="FMOXYGENASE"/>
</dbReference>
<dbReference type="InterPro" id="IPR036188">
    <property type="entry name" value="FAD/NAD-bd_sf"/>
</dbReference>
<keyword evidence="4" id="KW-0521">NADP</keyword>
<dbReference type="Proteomes" id="UP000000561">
    <property type="component" value="Chromosome 1"/>
</dbReference>
<dbReference type="EMBL" id="CM003140">
    <property type="protein sequence ID" value="KIS71798.1"/>
    <property type="molecule type" value="Genomic_DNA"/>
</dbReference>
<dbReference type="PANTHER" id="PTHR23023">
    <property type="entry name" value="DIMETHYLANILINE MONOOXYGENASE"/>
    <property type="match status" value="1"/>
</dbReference>
<dbReference type="OrthoDB" id="66881at2759"/>
<sequence>MTSDAGARRRVAIIGGGPAGLSCLSQLVEIADFDVTLYERRAGFGGVWVYDAQPGACVIRYDSYGRAFALWSGDRKDGSDDGTFRPPGAMYDGLRTNLPCDVMAYRSHPFACGTPMFPDRSTVHEYIERFASQLLQQPHAKHVDVRLATAVCSVRRTSHDAFQAQQRIGSGSKWHVASTHVDSGEKSEDVFDHVVIASGRCNTPWIPTIAGLQSFTGEVIHSAWYRSPLAWQGKTVLVVGNSSSGSDIVRELSGYIVRTLPEGQAATKAYIDACNHAHASRANILHSYQDIDKSPPLDFDPRSNDAPAWAKRITVVPRIDSISHSTVVFHGGQTIDNIDVIVFATGYVYEFPYLDQCVSPFDRCPLIPPPAHQAASAAPASTPAHRTAPFLTWLDDWSLFYAVDASICVLGAPIRIVPMPFTHVQSRIVAAAWSGAILPAPGSTALPRLDPSIPTTDPTKWSTTLPHSTHTNHSSDLGYPSDTAYQNALLGLLPPHLQHPPSTQDQHSNQQQHLPPHLSHEGWSQVAPFRNEQRANTKLLRRSALGY</sequence>
<dbReference type="GO" id="GO:0050660">
    <property type="term" value="F:flavin adenine dinucleotide binding"/>
    <property type="evidence" value="ECO:0007669"/>
    <property type="project" value="InterPro"/>
</dbReference>
<proteinExistence type="inferred from homology"/>
<evidence type="ECO:0000256" key="2">
    <source>
        <dbReference type="ARBA" id="ARBA00022630"/>
    </source>
</evidence>
<dbReference type="GO" id="GO:0004497">
    <property type="term" value="F:monooxygenase activity"/>
    <property type="evidence" value="ECO:0000318"/>
    <property type="project" value="GO_Central"/>
</dbReference>
<feature type="compositionally biased region" description="Polar residues" evidence="6">
    <location>
        <begin position="453"/>
        <end position="475"/>
    </location>
</feature>
<evidence type="ECO:0000313" key="8">
    <source>
        <dbReference type="Proteomes" id="UP000000561"/>
    </source>
</evidence>
<dbReference type="SUPFAM" id="SSF51905">
    <property type="entry name" value="FAD/NAD(P)-binding domain"/>
    <property type="match status" value="1"/>
</dbReference>
<dbReference type="InterPro" id="IPR050346">
    <property type="entry name" value="FMO-like"/>
</dbReference>
<dbReference type="KEGG" id="uma:UMAG_11424"/>
<dbReference type="InterPro" id="IPR000960">
    <property type="entry name" value="Flavin_mOase"/>
</dbReference>
<dbReference type="InParanoid" id="A0A0D1CZU8"/>
<keyword evidence="2" id="KW-0285">Flavoprotein</keyword>
<dbReference type="Pfam" id="PF00743">
    <property type="entry name" value="FMO-like"/>
    <property type="match status" value="2"/>
</dbReference>
<feature type="region of interest" description="Disordered" evidence="6">
    <location>
        <begin position="493"/>
        <end position="521"/>
    </location>
</feature>
<evidence type="ECO:0000256" key="6">
    <source>
        <dbReference type="SAM" id="MobiDB-lite"/>
    </source>
</evidence>
<dbReference type="Pfam" id="PF13450">
    <property type="entry name" value="NAD_binding_8"/>
    <property type="match status" value="1"/>
</dbReference>
<dbReference type="RefSeq" id="XP_011386752.1">
    <property type="nucleotide sequence ID" value="XM_011388450.1"/>
</dbReference>
<evidence type="ECO:0000313" key="7">
    <source>
        <dbReference type="EMBL" id="KIS71798.1"/>
    </source>
</evidence>
<name>A0A0D1CZU8_MYCMD</name>